<evidence type="ECO:0000313" key="2">
    <source>
        <dbReference type="EMBL" id="KAF7486020.1"/>
    </source>
</evidence>
<evidence type="ECO:0000313" key="3">
    <source>
        <dbReference type="EMBL" id="VTJ72217.1"/>
    </source>
</evidence>
<dbReference type="Proteomes" id="UP000662637">
    <property type="component" value="Unassembled WGS sequence"/>
</dbReference>
<sequence>MESRVVRGKLASHTVPRASPGLGSNPNNVTVSSGLESSPAPRGRGVVGGGTAAGWGEKPKAEKEGRGSDDLVAVGTADCAEPMATAGRGGTKFPLANDDQS</sequence>
<reference evidence="2" key="2">
    <citation type="submission" date="2020-08" db="EMBL/GenBank/DDBJ databases">
        <authorList>
            <person name="Shumante A."/>
            <person name="Zimin A.V."/>
            <person name="Puiu D."/>
            <person name="Salzberg S.L."/>
        </authorList>
    </citation>
    <scope>NUCLEOTIDE SEQUENCE</scope>
    <source>
        <strain evidence="2">WC2-LM</strain>
        <tissue evidence="2">Liver</tissue>
    </source>
</reference>
<dbReference type="EMBL" id="WJEC01000083">
    <property type="protein sequence ID" value="KAF7486020.1"/>
    <property type="molecule type" value="Genomic_DNA"/>
</dbReference>
<feature type="region of interest" description="Disordered" evidence="1">
    <location>
        <begin position="82"/>
        <end position="101"/>
    </location>
</feature>
<feature type="compositionally biased region" description="Basic and acidic residues" evidence="1">
    <location>
        <begin position="57"/>
        <end position="69"/>
    </location>
</feature>
<organism evidence="3 4">
    <name type="scientific">Marmota monax</name>
    <name type="common">Woodchuck</name>
    <dbReference type="NCBI Taxonomy" id="9995"/>
    <lineage>
        <taxon>Eukaryota</taxon>
        <taxon>Metazoa</taxon>
        <taxon>Chordata</taxon>
        <taxon>Craniata</taxon>
        <taxon>Vertebrata</taxon>
        <taxon>Euteleostomi</taxon>
        <taxon>Mammalia</taxon>
        <taxon>Eutheria</taxon>
        <taxon>Euarchontoglires</taxon>
        <taxon>Glires</taxon>
        <taxon>Rodentia</taxon>
        <taxon>Sciuromorpha</taxon>
        <taxon>Sciuridae</taxon>
        <taxon>Xerinae</taxon>
        <taxon>Marmotini</taxon>
        <taxon>Marmota</taxon>
    </lineage>
</organism>
<proteinExistence type="predicted"/>
<evidence type="ECO:0000313" key="4">
    <source>
        <dbReference type="Proteomes" id="UP000335636"/>
    </source>
</evidence>
<reference evidence="3 4" key="1">
    <citation type="submission" date="2019-04" db="EMBL/GenBank/DDBJ databases">
        <authorList>
            <person name="Alioto T."/>
            <person name="Alioto T."/>
        </authorList>
    </citation>
    <scope>NUCLEOTIDE SEQUENCE [LARGE SCALE GENOMIC DNA]</scope>
</reference>
<dbReference type="EMBL" id="CABDUW010000614">
    <property type="protein sequence ID" value="VTJ72217.1"/>
    <property type="molecule type" value="Genomic_DNA"/>
</dbReference>
<gene>
    <name evidence="2" type="ORF">GHT09_002254</name>
    <name evidence="3" type="ORF">MONAX_5E020869</name>
</gene>
<dbReference type="Proteomes" id="UP000335636">
    <property type="component" value="Unassembled WGS sequence"/>
</dbReference>
<feature type="compositionally biased region" description="Polar residues" evidence="1">
    <location>
        <begin position="22"/>
        <end position="36"/>
    </location>
</feature>
<dbReference type="AlphaFoldDB" id="A0A5E4BRK1"/>
<evidence type="ECO:0000256" key="1">
    <source>
        <dbReference type="SAM" id="MobiDB-lite"/>
    </source>
</evidence>
<feature type="region of interest" description="Disordered" evidence="1">
    <location>
        <begin position="1"/>
        <end position="69"/>
    </location>
</feature>
<protein>
    <submittedName>
        <fullName evidence="3">Uncharacterized protein</fullName>
    </submittedName>
</protein>
<accession>A0A5E4BRK1</accession>
<keyword evidence="4" id="KW-1185">Reference proteome</keyword>
<name>A0A5E4BRK1_MARMO</name>